<dbReference type="InterPro" id="IPR011990">
    <property type="entry name" value="TPR-like_helical_dom_sf"/>
</dbReference>
<dbReference type="RefSeq" id="WP_243451231.1">
    <property type="nucleotide sequence ID" value="NZ_BLVP01000001.1"/>
</dbReference>
<organism evidence="3 4">
    <name type="scientific">Desulfovibrio psychrotolerans</name>
    <dbReference type="NCBI Taxonomy" id="415242"/>
    <lineage>
        <taxon>Bacteria</taxon>
        <taxon>Pseudomonadati</taxon>
        <taxon>Thermodesulfobacteriota</taxon>
        <taxon>Desulfovibrionia</taxon>
        <taxon>Desulfovibrionales</taxon>
        <taxon>Desulfovibrionaceae</taxon>
        <taxon>Desulfovibrio</taxon>
    </lineage>
</organism>
<dbReference type="EMBL" id="BLVP01000001">
    <property type="protein sequence ID" value="GFM35852.1"/>
    <property type="molecule type" value="Genomic_DNA"/>
</dbReference>
<name>A0A7J0BRP5_9BACT</name>
<dbReference type="InterPro" id="IPR019734">
    <property type="entry name" value="TPR_rpt"/>
</dbReference>
<dbReference type="Pfam" id="PF13432">
    <property type="entry name" value="TPR_16"/>
    <property type="match status" value="1"/>
</dbReference>
<sequence>MAYGEYELMYPVRGVFSTDKEMKIGFGATRRTVMQNVLVYVEQEPDGAPEPLPVTEEAESGPAETGGSGNEPGSSELSDLPELPDLPDLPDLPNFMDMPGPKDASAEQGRKKTIRLWGQTINDQDVPSGERFRISMEELLNAYLPDPAAYQLRVLPAMRRLNGNIARGERHRQNGELYSAEFEFQNALQVDETNVRATFGLGLVYLDRREAEKAGRVFERLVELEAAFQAPHKHMFNEFGIKLRKNGMYTQALRFYARAVQLASHDDHLMYNIARSLHESGDSEAAVKYMHKALDLNPKLEAAQKLLKFLKKKLTPEN</sequence>
<feature type="repeat" description="TPR" evidence="1">
    <location>
        <begin position="267"/>
        <end position="300"/>
    </location>
</feature>
<proteinExistence type="predicted"/>
<protein>
    <recommendedName>
        <fullName evidence="5">Tetratricopeptide repeat protein</fullName>
    </recommendedName>
</protein>
<dbReference type="Pfam" id="PF14559">
    <property type="entry name" value="TPR_19"/>
    <property type="match status" value="1"/>
</dbReference>
<dbReference type="Gene3D" id="1.25.40.10">
    <property type="entry name" value="Tetratricopeptide repeat domain"/>
    <property type="match status" value="2"/>
</dbReference>
<keyword evidence="1" id="KW-0802">TPR repeat</keyword>
<dbReference type="AlphaFoldDB" id="A0A7J0BRP5"/>
<evidence type="ECO:0000256" key="2">
    <source>
        <dbReference type="SAM" id="MobiDB-lite"/>
    </source>
</evidence>
<feature type="compositionally biased region" description="Low complexity" evidence="2">
    <location>
        <begin position="71"/>
        <end position="83"/>
    </location>
</feature>
<feature type="repeat" description="TPR" evidence="1">
    <location>
        <begin position="195"/>
        <end position="228"/>
    </location>
</feature>
<evidence type="ECO:0000256" key="1">
    <source>
        <dbReference type="PROSITE-ProRule" id="PRU00339"/>
    </source>
</evidence>
<comment type="caution">
    <text evidence="3">The sequence shown here is derived from an EMBL/GenBank/DDBJ whole genome shotgun (WGS) entry which is preliminary data.</text>
</comment>
<keyword evidence="4" id="KW-1185">Reference proteome</keyword>
<accession>A0A7J0BRP5</accession>
<dbReference type="SMART" id="SM00028">
    <property type="entry name" value="TPR"/>
    <property type="match status" value="4"/>
</dbReference>
<dbReference type="Proteomes" id="UP000503820">
    <property type="component" value="Unassembled WGS sequence"/>
</dbReference>
<reference evidence="3 4" key="1">
    <citation type="submission" date="2020-05" db="EMBL/GenBank/DDBJ databases">
        <title>Draft genome sequence of Desulfovibrio psychrotolerans JS1T.</title>
        <authorList>
            <person name="Ueno A."/>
            <person name="Tamazawa S."/>
            <person name="Tamamura S."/>
            <person name="Murakami T."/>
            <person name="Kiyama T."/>
            <person name="Inomata H."/>
            <person name="Amano Y."/>
            <person name="Miyakawa K."/>
            <person name="Tamaki H."/>
            <person name="Naganuma T."/>
            <person name="Kaneko K."/>
        </authorList>
    </citation>
    <scope>NUCLEOTIDE SEQUENCE [LARGE SCALE GENOMIC DNA]</scope>
    <source>
        <strain evidence="3 4">JS1</strain>
    </source>
</reference>
<dbReference type="PROSITE" id="PS50005">
    <property type="entry name" value="TPR"/>
    <property type="match status" value="2"/>
</dbReference>
<evidence type="ECO:0000313" key="4">
    <source>
        <dbReference type="Proteomes" id="UP000503820"/>
    </source>
</evidence>
<dbReference type="SUPFAM" id="SSF48452">
    <property type="entry name" value="TPR-like"/>
    <property type="match status" value="1"/>
</dbReference>
<evidence type="ECO:0000313" key="3">
    <source>
        <dbReference type="EMBL" id="GFM35852.1"/>
    </source>
</evidence>
<gene>
    <name evidence="3" type="ORF">DSM19430T_05360</name>
</gene>
<feature type="region of interest" description="Disordered" evidence="2">
    <location>
        <begin position="45"/>
        <end position="110"/>
    </location>
</feature>
<evidence type="ECO:0008006" key="5">
    <source>
        <dbReference type="Google" id="ProtNLM"/>
    </source>
</evidence>